<comment type="caution">
    <text evidence="2">The sequence shown here is derived from an EMBL/GenBank/DDBJ whole genome shotgun (WGS) entry which is preliminary data.</text>
</comment>
<dbReference type="Proteomes" id="UP001576780">
    <property type="component" value="Unassembled WGS sequence"/>
</dbReference>
<dbReference type="InterPro" id="IPR029063">
    <property type="entry name" value="SAM-dependent_MTases_sf"/>
</dbReference>
<dbReference type="SUPFAM" id="SSF53335">
    <property type="entry name" value="S-adenosyl-L-methionine-dependent methyltransferases"/>
    <property type="match status" value="1"/>
</dbReference>
<proteinExistence type="predicted"/>
<dbReference type="RefSeq" id="WP_413280437.1">
    <property type="nucleotide sequence ID" value="NZ_JBHFNT010000238.1"/>
</dbReference>
<evidence type="ECO:0000313" key="3">
    <source>
        <dbReference type="Proteomes" id="UP001576780"/>
    </source>
</evidence>
<accession>A0ABV4WSL4</accession>
<dbReference type="CDD" id="cd02440">
    <property type="entry name" value="AdoMet_MTases"/>
    <property type="match status" value="1"/>
</dbReference>
<dbReference type="Pfam" id="PF08241">
    <property type="entry name" value="Methyltransf_11"/>
    <property type="match status" value="1"/>
</dbReference>
<keyword evidence="2" id="KW-0808">Transferase</keyword>
<gene>
    <name evidence="2" type="ORF">ACE1CA_26710</name>
</gene>
<keyword evidence="2" id="KW-0489">Methyltransferase</keyword>
<dbReference type="InterPro" id="IPR013216">
    <property type="entry name" value="Methyltransf_11"/>
</dbReference>
<feature type="domain" description="Methyltransferase type 11" evidence="1">
    <location>
        <begin position="29"/>
        <end position="79"/>
    </location>
</feature>
<reference evidence="2 3" key="1">
    <citation type="submission" date="2024-09" db="EMBL/GenBank/DDBJ databases">
        <title>Floridaenema gen nov. (Aerosakkonemataceae, Aerosakkonematales ord. nov., Cyanobacteria) from benthic tropical and subtropical fresh waters, with the description of four new species.</title>
        <authorList>
            <person name="Moretto J.A."/>
            <person name="Berthold D.E."/>
            <person name="Lefler F.W."/>
            <person name="Huang I.-S."/>
            <person name="Laughinghouse H. IV."/>
        </authorList>
    </citation>
    <scope>NUCLEOTIDE SEQUENCE [LARGE SCALE GENOMIC DNA]</scope>
    <source>
        <strain evidence="2 3">BLCC-F167</strain>
    </source>
</reference>
<organism evidence="2 3">
    <name type="scientific">Floridaenema evergladense BLCC-F167</name>
    <dbReference type="NCBI Taxonomy" id="3153639"/>
    <lineage>
        <taxon>Bacteria</taxon>
        <taxon>Bacillati</taxon>
        <taxon>Cyanobacteriota</taxon>
        <taxon>Cyanophyceae</taxon>
        <taxon>Oscillatoriophycideae</taxon>
        <taxon>Aerosakkonematales</taxon>
        <taxon>Aerosakkonemataceae</taxon>
        <taxon>Floridanema</taxon>
        <taxon>Floridanema evergladense</taxon>
    </lineage>
</organism>
<name>A0ABV4WSL4_9CYAN</name>
<evidence type="ECO:0000259" key="1">
    <source>
        <dbReference type="Pfam" id="PF08241"/>
    </source>
</evidence>
<evidence type="ECO:0000313" key="2">
    <source>
        <dbReference type="EMBL" id="MFB2838107.1"/>
    </source>
</evidence>
<sequence>MNYINLGCGSRFHLDWTNVDFVSTGEGVIVHNLIEGIPFPNCSFDVVYHSHVLEHFSKKQGELFLRECYRVLRPQGILRIAVPDLEQIVRIYLTALEKASSASPEWAFNYEWIALEMYDQTVRNNPGGEMATYFQRKPLPNQQFVLERCGVEAKNLLEVEQEIDSVTKQGSILEKLLKSVYRFFRYPKYRRELLLKGILGKEYNLLQIGRFRQSGEVHQWMYDRYSLAVLLKKCGMENIVQRTATQSYIANWSSFNLDTEPDGTIYKPDSLFMEAIKPSK</sequence>
<protein>
    <submittedName>
        <fullName evidence="2">Methyltransferase domain-containing protein</fullName>
    </submittedName>
</protein>
<dbReference type="GO" id="GO:0032259">
    <property type="term" value="P:methylation"/>
    <property type="evidence" value="ECO:0007669"/>
    <property type="project" value="UniProtKB-KW"/>
</dbReference>
<dbReference type="EMBL" id="JBHFNT010000238">
    <property type="protein sequence ID" value="MFB2838107.1"/>
    <property type="molecule type" value="Genomic_DNA"/>
</dbReference>
<keyword evidence="3" id="KW-1185">Reference proteome</keyword>
<dbReference type="GO" id="GO:0008168">
    <property type="term" value="F:methyltransferase activity"/>
    <property type="evidence" value="ECO:0007669"/>
    <property type="project" value="UniProtKB-KW"/>
</dbReference>
<dbReference type="Gene3D" id="3.40.50.150">
    <property type="entry name" value="Vaccinia Virus protein VP39"/>
    <property type="match status" value="1"/>
</dbReference>